<reference evidence="2 3" key="1">
    <citation type="journal article" date="2024" name="Chem. Sci.">
        <title>Discovery of a lagriamide polyketide by integrated genome mining, isotopic labeling, and untargeted metabolomics.</title>
        <authorList>
            <person name="Fergusson C.H."/>
            <person name="Saulog J."/>
            <person name="Paulo B.S."/>
            <person name="Wilson D.M."/>
            <person name="Liu D.Y."/>
            <person name="Morehouse N.J."/>
            <person name="Waterworth S."/>
            <person name="Barkei J."/>
            <person name="Gray C.A."/>
            <person name="Kwan J.C."/>
            <person name="Eustaquio A.S."/>
            <person name="Linington R.G."/>
        </authorList>
    </citation>
    <scope>NUCLEOTIDE SEQUENCE [LARGE SCALE GENOMIC DNA]</scope>
    <source>
        <strain evidence="2 3">RL17-338-BIF-B</strain>
    </source>
</reference>
<dbReference type="InterPro" id="IPR050643">
    <property type="entry name" value="Periplasmic_pilus_chap"/>
</dbReference>
<evidence type="ECO:0000313" key="3">
    <source>
        <dbReference type="Proteomes" id="UP001469089"/>
    </source>
</evidence>
<dbReference type="Pfam" id="PF00345">
    <property type="entry name" value="PapD_N"/>
    <property type="match status" value="1"/>
</dbReference>
<comment type="caution">
    <text evidence="2">The sequence shown here is derived from an EMBL/GenBank/DDBJ whole genome shotgun (WGS) entry which is preliminary data.</text>
</comment>
<accession>A0ABV1LU24</accession>
<dbReference type="PANTHER" id="PTHR30251">
    <property type="entry name" value="PILUS ASSEMBLY CHAPERONE"/>
    <property type="match status" value="1"/>
</dbReference>
<organism evidence="2 3">
    <name type="scientific">Paraburkholderia acidicola</name>
    <dbReference type="NCBI Taxonomy" id="1912599"/>
    <lineage>
        <taxon>Bacteria</taxon>
        <taxon>Pseudomonadati</taxon>
        <taxon>Pseudomonadota</taxon>
        <taxon>Betaproteobacteria</taxon>
        <taxon>Burkholderiales</taxon>
        <taxon>Burkholderiaceae</taxon>
        <taxon>Paraburkholderia</taxon>
    </lineage>
</organism>
<evidence type="ECO:0000259" key="1">
    <source>
        <dbReference type="Pfam" id="PF00345"/>
    </source>
</evidence>
<dbReference type="Gene3D" id="2.60.40.10">
    <property type="entry name" value="Immunoglobulins"/>
    <property type="match status" value="1"/>
</dbReference>
<name>A0ABV1LU24_9BURK</name>
<dbReference type="Proteomes" id="UP001469089">
    <property type="component" value="Unassembled WGS sequence"/>
</dbReference>
<dbReference type="EMBL" id="JAOALG010000002">
    <property type="protein sequence ID" value="MEQ5842837.1"/>
    <property type="molecule type" value="Genomic_DNA"/>
</dbReference>
<dbReference type="SUPFAM" id="SSF49354">
    <property type="entry name" value="PapD-like"/>
    <property type="match status" value="1"/>
</dbReference>
<dbReference type="InterPro" id="IPR016147">
    <property type="entry name" value="Pili_assmbl_chaperone_N"/>
</dbReference>
<dbReference type="PANTHER" id="PTHR30251:SF4">
    <property type="entry name" value="SLR1668 PROTEIN"/>
    <property type="match status" value="1"/>
</dbReference>
<dbReference type="InterPro" id="IPR013783">
    <property type="entry name" value="Ig-like_fold"/>
</dbReference>
<gene>
    <name evidence="2" type="ORF">N0A02_25615</name>
</gene>
<proteinExistence type="predicted"/>
<keyword evidence="3" id="KW-1185">Reference proteome</keyword>
<dbReference type="InterPro" id="IPR008962">
    <property type="entry name" value="PapD-like_sf"/>
</dbReference>
<protein>
    <submittedName>
        <fullName evidence="2">Molecular chaperone</fullName>
    </submittedName>
</protein>
<sequence length="280" mass="30989">MNSPITMSVSLCRTRARRSAWLALATAIVSFTSLHVCAATSVMIWPIDPVIESDQRAAALWLENRDNKPVTLQVRVLGWREADGKEIYDEDQDRVAGSPPMATVPPGKRQLIRLTRLADVAPGTEEAYRVLIDEIPQPDEDTATPSTVASLGVKFQMHYSIPLFVYGDGLWLKEDSRKRRDAATAGRPLLHWHVASEGSKRWLVLSNHGPVHARITQVAFDTNGSRVEFANGLLGYVLAGAQMRWPLPDTVRLETKPKLILTVNGKADVEIEPAPVNTNQ</sequence>
<feature type="domain" description="Pili assembly chaperone N-terminal" evidence="1">
    <location>
        <begin position="51"/>
        <end position="166"/>
    </location>
</feature>
<evidence type="ECO:0000313" key="2">
    <source>
        <dbReference type="EMBL" id="MEQ5842837.1"/>
    </source>
</evidence>